<dbReference type="Proteomes" id="UP001642464">
    <property type="component" value="Unassembled WGS sequence"/>
</dbReference>
<evidence type="ECO:0000256" key="3">
    <source>
        <dbReference type="ARBA" id="ARBA00022692"/>
    </source>
</evidence>
<evidence type="ECO:0000256" key="5">
    <source>
        <dbReference type="ARBA" id="ARBA00023237"/>
    </source>
</evidence>
<proteinExistence type="predicted"/>
<dbReference type="PANTHER" id="PTHR11365">
    <property type="entry name" value="5-OXOPROLINASE RELATED"/>
    <property type="match status" value="1"/>
</dbReference>
<dbReference type="InterPro" id="IPR039426">
    <property type="entry name" value="TonB-dep_rcpt-like"/>
</dbReference>
<dbReference type="PANTHER" id="PTHR11365:SF23">
    <property type="entry name" value="HYPOTHETICAL 5-OXOPROLINASE (EUROFUNG)-RELATED"/>
    <property type="match status" value="1"/>
</dbReference>
<evidence type="ECO:0000256" key="2">
    <source>
        <dbReference type="ARBA" id="ARBA00022448"/>
    </source>
</evidence>
<dbReference type="Pfam" id="PF02538">
    <property type="entry name" value="Hydantoinase_B"/>
    <property type="match status" value="1"/>
</dbReference>
<keyword evidence="2" id="KW-0813">Transport</keyword>
<dbReference type="InterPro" id="IPR012910">
    <property type="entry name" value="Plug_dom"/>
</dbReference>
<sequence>MAFAMADVVSACDWQADTLMVLNDPYLGGTHLPDVTVIAPVFAGDGSGPCAFAVTRAHHANIGADTPGSMPVSTSLEQEGVVIAPTWLCRGRQWNLALASQLTGETGLKQAPLHAPRFADFAAQASAARVGARRLATLLEEMTPAVMQQALDALNAYGERLARQSISAIPDGCYRFEDVMDDDGQGHQDLPICVQVTVSGSDVTVDFAGTSDQVPGNINAPLSVAAAAVYYVFRCLMPADAPACAGLFRPIALTAPEGSLVNARRPAALAAGNVETSMRLVDAVLGALAAAVPQRIPAASHGSMNNLAMGARGEQGWDYYETAGGGLGAHAGGDGRKLMLSYPPRLLAVLVSLAAGSASTVAMAADDGAADVEASTLINLDTVQIVGDSSDTFTASGSAWVLDSKDLEENEYTDIHRIVREVPGVYFQEEDGYGLRPNIGIRGSGSGRSSKITLMEDGILMAPAPYSAPSAYYFPVTGRMSGLEVLKGPDLLRYGPYTVGGAVNLLSTPVPSYNGGMVNVEMGENGEVRNHVWMGGSKGQWGALLEAHQHETDGYKNIDYSDADTGFDKSDYVLKLRWRAPSDAALQQQVELKLQRDTEVSNETYLGLTDADFRADPNRRYSASEFDRMETEHESVVLRHKLFFNDTTSLTTALYRNDFY</sequence>
<dbReference type="Gene3D" id="2.40.170.20">
    <property type="entry name" value="TonB-dependent receptor, beta-barrel domain"/>
    <property type="match status" value="1"/>
</dbReference>
<dbReference type="InterPro" id="IPR003692">
    <property type="entry name" value="Hydantoinase_B"/>
</dbReference>
<feature type="non-terminal residue" evidence="8">
    <location>
        <position position="660"/>
    </location>
</feature>
<evidence type="ECO:0000256" key="1">
    <source>
        <dbReference type="ARBA" id="ARBA00004571"/>
    </source>
</evidence>
<dbReference type="InterPro" id="IPR037066">
    <property type="entry name" value="Plug_dom_sf"/>
</dbReference>
<evidence type="ECO:0000256" key="4">
    <source>
        <dbReference type="ARBA" id="ARBA00023136"/>
    </source>
</evidence>
<dbReference type="Gene3D" id="2.170.130.10">
    <property type="entry name" value="TonB-dependent receptor, plug domain"/>
    <property type="match status" value="1"/>
</dbReference>
<evidence type="ECO:0000313" key="8">
    <source>
        <dbReference type="EMBL" id="CAK9042455.1"/>
    </source>
</evidence>
<dbReference type="Pfam" id="PF07715">
    <property type="entry name" value="Plug"/>
    <property type="match status" value="1"/>
</dbReference>
<protein>
    <submittedName>
        <fullName evidence="8">Uncharacterized protein MJ0963</fullName>
    </submittedName>
</protein>
<keyword evidence="9" id="KW-1185">Reference proteome</keyword>
<organism evidence="8 9">
    <name type="scientific">Durusdinium trenchii</name>
    <dbReference type="NCBI Taxonomy" id="1381693"/>
    <lineage>
        <taxon>Eukaryota</taxon>
        <taxon>Sar</taxon>
        <taxon>Alveolata</taxon>
        <taxon>Dinophyceae</taxon>
        <taxon>Suessiales</taxon>
        <taxon>Symbiodiniaceae</taxon>
        <taxon>Durusdinium</taxon>
    </lineage>
</organism>
<evidence type="ECO:0000313" key="9">
    <source>
        <dbReference type="Proteomes" id="UP001642464"/>
    </source>
</evidence>
<evidence type="ECO:0000259" key="7">
    <source>
        <dbReference type="Pfam" id="PF07715"/>
    </source>
</evidence>
<gene>
    <name evidence="8" type="ORF">SCF082_LOCUS24423</name>
</gene>
<dbReference type="PROSITE" id="PS52016">
    <property type="entry name" value="TONB_DEPENDENT_REC_3"/>
    <property type="match status" value="1"/>
</dbReference>
<accession>A0ABP0LWH9</accession>
<dbReference type="InterPro" id="IPR036942">
    <property type="entry name" value="Beta-barrel_TonB_sf"/>
</dbReference>
<keyword evidence="4" id="KW-0472">Membrane</keyword>
<dbReference type="InterPro" id="IPR045079">
    <property type="entry name" value="Oxoprolinase-like"/>
</dbReference>
<reference evidence="8 9" key="1">
    <citation type="submission" date="2024-02" db="EMBL/GenBank/DDBJ databases">
        <authorList>
            <person name="Chen Y."/>
            <person name="Shah S."/>
            <person name="Dougan E. K."/>
            <person name="Thang M."/>
            <person name="Chan C."/>
        </authorList>
    </citation>
    <scope>NUCLEOTIDE SEQUENCE [LARGE SCALE GENOMIC DNA]</scope>
</reference>
<feature type="domain" description="TonB-dependent receptor plug" evidence="7">
    <location>
        <begin position="394"/>
        <end position="502"/>
    </location>
</feature>
<dbReference type="SUPFAM" id="SSF56935">
    <property type="entry name" value="Porins"/>
    <property type="match status" value="1"/>
</dbReference>
<keyword evidence="3" id="KW-0812">Transmembrane</keyword>
<name>A0ABP0LWH9_9DINO</name>
<dbReference type="EMBL" id="CAXAMM010017965">
    <property type="protein sequence ID" value="CAK9042455.1"/>
    <property type="molecule type" value="Genomic_DNA"/>
</dbReference>
<comment type="subcellular location">
    <subcellularLocation>
        <location evidence="1">Cell outer membrane</location>
        <topology evidence="1">Multi-pass membrane protein</topology>
    </subcellularLocation>
</comment>
<comment type="caution">
    <text evidence="8">The sequence shown here is derived from an EMBL/GenBank/DDBJ whole genome shotgun (WGS) entry which is preliminary data.</text>
</comment>
<keyword evidence="5" id="KW-0998">Cell outer membrane</keyword>
<feature type="domain" description="Hydantoinase B/oxoprolinase" evidence="6">
    <location>
        <begin position="1"/>
        <end position="338"/>
    </location>
</feature>
<evidence type="ECO:0000259" key="6">
    <source>
        <dbReference type="Pfam" id="PF02538"/>
    </source>
</evidence>